<evidence type="ECO:0000256" key="1">
    <source>
        <dbReference type="SAM" id="MobiDB-lite"/>
    </source>
</evidence>
<dbReference type="EMBL" id="CAADHY010000007">
    <property type="protein sequence ID" value="VFR16790.1"/>
    <property type="molecule type" value="Genomic_DNA"/>
</dbReference>
<organism evidence="2">
    <name type="scientific">plant metagenome</name>
    <dbReference type="NCBI Taxonomy" id="1297885"/>
    <lineage>
        <taxon>unclassified sequences</taxon>
        <taxon>metagenomes</taxon>
        <taxon>organismal metagenomes</taxon>
    </lineage>
</organism>
<sequence>MLLHLGGVLGRKGRWQREAHVAAHASRQGTDIDVGVRWQQFSGLSEGHVTHDQPHLGGNLEQPSHDGICLRVLKTHAPDRGIAARRPFGLLSIQKGIGTWCHGIQATGQTRGNLAWRRQDRLLRQGCLVDHRVQRARLRSQARQLGLPVIDARHRRLDGQHPIADESDQCGTKDQQTPLAQSHLGPLPTDLRRPGTQTLAQGGW</sequence>
<evidence type="ECO:0000313" key="2">
    <source>
        <dbReference type="EMBL" id="VFR16790.1"/>
    </source>
</evidence>
<feature type="region of interest" description="Disordered" evidence="1">
    <location>
        <begin position="162"/>
        <end position="204"/>
    </location>
</feature>
<feature type="compositionally biased region" description="Polar residues" evidence="1">
    <location>
        <begin position="195"/>
        <end position="204"/>
    </location>
</feature>
<proteinExistence type="predicted"/>
<name>A0A484NW47_9ZZZZ</name>
<reference evidence="2" key="1">
    <citation type="submission" date="2019-03" db="EMBL/GenBank/DDBJ databases">
        <authorList>
            <person name="Danneels B."/>
        </authorList>
    </citation>
    <scope>NUCLEOTIDE SEQUENCE</scope>
</reference>
<feature type="compositionally biased region" description="Polar residues" evidence="1">
    <location>
        <begin position="169"/>
        <end position="180"/>
    </location>
</feature>
<dbReference type="AlphaFoldDB" id="A0A484NW47"/>
<accession>A0A484NW47</accession>
<gene>
    <name evidence="2" type="ORF">AMP9_3533</name>
</gene>
<protein>
    <submittedName>
        <fullName evidence="2">Uncharacterized protein</fullName>
    </submittedName>
</protein>